<dbReference type="GO" id="GO:0016747">
    <property type="term" value="F:acyltransferase activity, transferring groups other than amino-acyl groups"/>
    <property type="evidence" value="ECO:0007669"/>
    <property type="project" value="InterPro"/>
</dbReference>
<comment type="caution">
    <text evidence="2">The sequence shown here is derived from an EMBL/GenBank/DDBJ whole genome shotgun (WGS) entry which is preliminary data.</text>
</comment>
<keyword evidence="2" id="KW-0808">Transferase</keyword>
<dbReference type="EMBL" id="RSAS01000247">
    <property type="protein sequence ID" value="RRR74686.1"/>
    <property type="molecule type" value="Genomic_DNA"/>
</dbReference>
<protein>
    <submittedName>
        <fullName evidence="2">N-acetyltransferase</fullName>
    </submittedName>
</protein>
<organism evidence="2 3">
    <name type="scientific">Candidatus Viridilinea halotolerans</name>
    <dbReference type="NCBI Taxonomy" id="2491704"/>
    <lineage>
        <taxon>Bacteria</taxon>
        <taxon>Bacillati</taxon>
        <taxon>Chloroflexota</taxon>
        <taxon>Chloroflexia</taxon>
        <taxon>Chloroflexales</taxon>
        <taxon>Chloroflexineae</taxon>
        <taxon>Oscillochloridaceae</taxon>
        <taxon>Candidatus Viridilinea</taxon>
    </lineage>
</organism>
<dbReference type="Proteomes" id="UP000280307">
    <property type="component" value="Unassembled WGS sequence"/>
</dbReference>
<dbReference type="AlphaFoldDB" id="A0A426U447"/>
<gene>
    <name evidence="2" type="ORF">EI684_06490</name>
</gene>
<dbReference type="InterPro" id="IPR000182">
    <property type="entry name" value="GNAT_dom"/>
</dbReference>
<name>A0A426U447_9CHLR</name>
<dbReference type="PROSITE" id="PS51186">
    <property type="entry name" value="GNAT"/>
    <property type="match status" value="1"/>
</dbReference>
<dbReference type="PANTHER" id="PTHR43792">
    <property type="entry name" value="GNAT FAMILY, PUTATIVE (AFU_ORTHOLOGUE AFUA_3G00765)-RELATED-RELATED"/>
    <property type="match status" value="1"/>
</dbReference>
<dbReference type="SUPFAM" id="SSF55729">
    <property type="entry name" value="Acyl-CoA N-acyltransferases (Nat)"/>
    <property type="match status" value="1"/>
</dbReference>
<dbReference type="InterPro" id="IPR016181">
    <property type="entry name" value="Acyl_CoA_acyltransferase"/>
</dbReference>
<dbReference type="InterPro" id="IPR051531">
    <property type="entry name" value="N-acetyltransferase"/>
</dbReference>
<proteinExistence type="predicted"/>
<evidence type="ECO:0000313" key="3">
    <source>
        <dbReference type="Proteomes" id="UP000280307"/>
    </source>
</evidence>
<accession>A0A426U447</accession>
<evidence type="ECO:0000313" key="2">
    <source>
        <dbReference type="EMBL" id="RRR74686.1"/>
    </source>
</evidence>
<feature type="domain" description="N-acetyltransferase" evidence="1">
    <location>
        <begin position="15"/>
        <end position="172"/>
    </location>
</feature>
<reference evidence="2 3" key="1">
    <citation type="submission" date="2018-12" db="EMBL/GenBank/DDBJ databases">
        <title>Genome Sequence of Candidatus Viridilinea halotolerans isolated from saline sulfide-rich spring.</title>
        <authorList>
            <person name="Grouzdev D.S."/>
            <person name="Burganskaya E.I."/>
            <person name="Krutkina M.S."/>
            <person name="Sukhacheva M.V."/>
            <person name="Gorlenko V.M."/>
        </authorList>
    </citation>
    <scope>NUCLEOTIDE SEQUENCE [LARGE SCALE GENOMIC DNA]</scope>
    <source>
        <strain evidence="2">Chok-6</strain>
    </source>
</reference>
<sequence length="209" mass="24726">MQRQSQTRVIHGPRVTLRPWQRGDNFAQELWPRYNEPFNSLWNISRVSLYDELGGRGWQAQRYVWAVDNLNQRLIGRISLREIEPDGAGSRLGISLSQAHVGQGLGTEALVVFLDHYFGPLEFNYMYLDVAAFNRRAVRCYERLGFRYLESEWRSAGRDPSLRHLDDPRYADLLPYFRRSRFETFVEFYEMLLTGTQWREQSRNNGVVR</sequence>
<dbReference type="Pfam" id="PF13302">
    <property type="entry name" value="Acetyltransf_3"/>
    <property type="match status" value="1"/>
</dbReference>
<evidence type="ECO:0000259" key="1">
    <source>
        <dbReference type="PROSITE" id="PS51186"/>
    </source>
</evidence>
<dbReference type="Gene3D" id="3.40.630.30">
    <property type="match status" value="1"/>
</dbReference>